<feature type="transmembrane region" description="Helical" evidence="1">
    <location>
        <begin position="163"/>
        <end position="186"/>
    </location>
</feature>
<dbReference type="Proteomes" id="UP000031760">
    <property type="component" value="Chromosome"/>
</dbReference>
<dbReference type="InterPro" id="IPR022134">
    <property type="entry name" value="DUF3667"/>
</dbReference>
<proteinExistence type="predicted"/>
<gene>
    <name evidence="2" type="ORF">NMS_1545</name>
</gene>
<accession>W8VQA1</accession>
<evidence type="ECO:0000313" key="2">
    <source>
        <dbReference type="EMBL" id="BAO55554.1"/>
    </source>
</evidence>
<evidence type="ECO:0000313" key="3">
    <source>
        <dbReference type="Proteomes" id="UP000031760"/>
    </source>
</evidence>
<dbReference type="AlphaFoldDB" id="W8VQA1"/>
<feature type="transmembrane region" description="Helical" evidence="1">
    <location>
        <begin position="230"/>
        <end position="255"/>
    </location>
</feature>
<keyword evidence="1" id="KW-0472">Membrane</keyword>
<dbReference type="RefSeq" id="WP_231862372.1">
    <property type="nucleotide sequence ID" value="NZ_AP014548.1"/>
</dbReference>
<sequence>MLYTGHTHCASCGAKWIQNRITMRQVGMDFSDMYLGLDTKFAHTFKDLFTKPGQVINGYINGRRGYYMDAIRYLLLVIFASGIYIFIVRSSGSLDEYMAEFGKQLSASGDNSADPKVLESQKRMSDFMMDYTSVLTLLTIPLLALVGRITFWGKRYFNYTEHIVFYLYTYAHITLATIPISILLLLISPEAFTYWSLASFPIMFVYNAYSYKQCFRLDWQTTILRSLISIIVLIASVILLFLVVVLLAFLTAIIADKLGFDVKGFFANHFGT</sequence>
<organism evidence="2 3">
    <name type="scientific">Nonlabens marinus S1-08</name>
    <dbReference type="NCBI Taxonomy" id="1454201"/>
    <lineage>
        <taxon>Bacteria</taxon>
        <taxon>Pseudomonadati</taxon>
        <taxon>Bacteroidota</taxon>
        <taxon>Flavobacteriia</taxon>
        <taxon>Flavobacteriales</taxon>
        <taxon>Flavobacteriaceae</taxon>
        <taxon>Nonlabens</taxon>
    </lineage>
</organism>
<feature type="transmembrane region" description="Helical" evidence="1">
    <location>
        <begin position="131"/>
        <end position="151"/>
    </location>
</feature>
<keyword evidence="1" id="KW-1133">Transmembrane helix</keyword>
<dbReference type="Pfam" id="PF12412">
    <property type="entry name" value="DUF3667"/>
    <property type="match status" value="1"/>
</dbReference>
<evidence type="ECO:0008006" key="4">
    <source>
        <dbReference type="Google" id="ProtNLM"/>
    </source>
</evidence>
<name>W8VQA1_9FLAO</name>
<evidence type="ECO:0000256" key="1">
    <source>
        <dbReference type="SAM" id="Phobius"/>
    </source>
</evidence>
<protein>
    <recommendedName>
        <fullName evidence="4">DUF3667 domain-containing protein</fullName>
    </recommendedName>
</protein>
<dbReference type="HOGENOM" id="CLU_046825_2_0_10"/>
<keyword evidence="1" id="KW-0812">Transmembrane</keyword>
<dbReference type="EMBL" id="AP014548">
    <property type="protein sequence ID" value="BAO55554.1"/>
    <property type="molecule type" value="Genomic_DNA"/>
</dbReference>
<reference evidence="2 3" key="1">
    <citation type="journal article" date="2014" name="Proc. Natl. Acad. Sci. U.S.A.">
        <title>Functional characterization of flavobacteria rhodopsins reveals a unique class of light-driven chloride pump in bacteria.</title>
        <authorList>
            <person name="Yoshizawa S."/>
            <person name="Kumagai Y."/>
            <person name="Kim H."/>
            <person name="Ogura Y."/>
            <person name="Hayashi T."/>
            <person name="Iwasaki W."/>
            <person name="DeLong E.F."/>
            <person name="Kogure K."/>
        </authorList>
    </citation>
    <scope>NUCLEOTIDE SEQUENCE [LARGE SCALE GENOMIC DNA]</scope>
    <source>
        <strain evidence="2 3">S1-08</strain>
    </source>
</reference>
<feature type="transmembrane region" description="Helical" evidence="1">
    <location>
        <begin position="192"/>
        <end position="209"/>
    </location>
</feature>
<dbReference type="STRING" id="1454201.NMS_1545"/>
<dbReference type="KEGG" id="nmf:NMS_1545"/>
<keyword evidence="3" id="KW-1185">Reference proteome</keyword>
<feature type="transmembrane region" description="Helical" evidence="1">
    <location>
        <begin position="70"/>
        <end position="88"/>
    </location>
</feature>